<dbReference type="EMBL" id="WVHT01000004">
    <property type="protein sequence ID" value="MXV51254.1"/>
    <property type="molecule type" value="Genomic_DNA"/>
</dbReference>
<dbReference type="InterPro" id="IPR019734">
    <property type="entry name" value="TPR_rpt"/>
</dbReference>
<evidence type="ECO:0008006" key="3">
    <source>
        <dbReference type="Google" id="ProtNLM"/>
    </source>
</evidence>
<dbReference type="PANTHER" id="PTHR45588:SF1">
    <property type="entry name" value="WW DOMAIN-CONTAINING PROTEIN"/>
    <property type="match status" value="1"/>
</dbReference>
<protein>
    <recommendedName>
        <fullName evidence="3">Tetratricopeptide repeat protein</fullName>
    </recommendedName>
</protein>
<evidence type="ECO:0000313" key="1">
    <source>
        <dbReference type="EMBL" id="MXV51254.1"/>
    </source>
</evidence>
<keyword evidence="2" id="KW-1185">Reference proteome</keyword>
<proteinExistence type="predicted"/>
<name>A0A7K1Y9J7_9SPHI</name>
<gene>
    <name evidence="1" type="ORF">GS399_09765</name>
</gene>
<comment type="caution">
    <text evidence="1">The sequence shown here is derived from an EMBL/GenBank/DDBJ whole genome shotgun (WGS) entry which is preliminary data.</text>
</comment>
<organism evidence="1 2">
    <name type="scientific">Hufsiella arboris</name>
    <dbReference type="NCBI Taxonomy" id="2695275"/>
    <lineage>
        <taxon>Bacteria</taxon>
        <taxon>Pseudomonadati</taxon>
        <taxon>Bacteroidota</taxon>
        <taxon>Sphingobacteriia</taxon>
        <taxon>Sphingobacteriales</taxon>
        <taxon>Sphingobacteriaceae</taxon>
        <taxon>Hufsiella</taxon>
    </lineage>
</organism>
<dbReference type="RefSeq" id="WP_160844434.1">
    <property type="nucleotide sequence ID" value="NZ_WVHT01000004.1"/>
</dbReference>
<sequence>MKHTVLMPVFMTCVLLVSGENNFYRQAPVLATFDRSVAICGNLPEGITKDRNGKYIPVLPGLGNHSYSISTTADSAQVYFDQGINFYYSYHFREAQASFKEAARFDKDCAMAYWGQALAMGPYYNNYTYKMDKQVPQVLQVMAQNIAGVSEKEKDLIYAMQRRYSSDTTNADRVKLDSDYAASMRLLVKKHPNDNDVKALYIDAVMLQHKWDFWYNNGTPKAWTPELVQLSQEILKSDSTHPAALHYFIHLTEASRHPEIALPDAEKLRNTMPGVGHMVHMATHSYQRNGFFSRGVVVNEEANDVNNRIDSLVPSLQLGRDNVVHIYAVQSYCAMNAGMYRKGLPVYQRTRERLIAQQPGFEKNTYAQFVYMIPVVARVRLGKWQEILKANEPDTKWKYASLLNDFAKGMACVRSGNIPEAKRRLTNIKKHLANSQLAIRLMPFNAPKQCGIIASELLSGEILFAEKRYEEALTALKKAVDEEDNLIYREPQDWLIPSRQYLGLALLRLNRASEAAKVYQEDLTTNPGNGWSLLGMFQCLSAQKKLTEAAAYKKSYQRAFAAADVMPDASAY</sequence>
<evidence type="ECO:0000313" key="2">
    <source>
        <dbReference type="Proteomes" id="UP000466586"/>
    </source>
</evidence>
<dbReference type="Proteomes" id="UP000466586">
    <property type="component" value="Unassembled WGS sequence"/>
</dbReference>
<reference evidence="1 2" key="1">
    <citation type="submission" date="2019-11" db="EMBL/GenBank/DDBJ databases">
        <title>Pedobacter sp. HMF7647 Genome sequencing and assembly.</title>
        <authorList>
            <person name="Kang H."/>
            <person name="Kim H."/>
            <person name="Joh K."/>
        </authorList>
    </citation>
    <scope>NUCLEOTIDE SEQUENCE [LARGE SCALE GENOMIC DNA]</scope>
    <source>
        <strain evidence="1 2">HMF7647</strain>
    </source>
</reference>
<dbReference type="InterPro" id="IPR011990">
    <property type="entry name" value="TPR-like_helical_dom_sf"/>
</dbReference>
<dbReference type="Gene3D" id="1.25.40.10">
    <property type="entry name" value="Tetratricopeptide repeat domain"/>
    <property type="match status" value="1"/>
</dbReference>
<dbReference type="SMART" id="SM00028">
    <property type="entry name" value="TPR"/>
    <property type="match status" value="3"/>
</dbReference>
<dbReference type="PANTHER" id="PTHR45588">
    <property type="entry name" value="TPR DOMAIN-CONTAINING PROTEIN"/>
    <property type="match status" value="1"/>
</dbReference>
<accession>A0A7K1Y9J7</accession>
<dbReference type="SUPFAM" id="SSF48452">
    <property type="entry name" value="TPR-like"/>
    <property type="match status" value="1"/>
</dbReference>
<dbReference type="AlphaFoldDB" id="A0A7K1Y9J7"/>